<dbReference type="SUPFAM" id="SSF49329">
    <property type="entry name" value="Cu,Zn superoxide dismutase-like"/>
    <property type="match status" value="1"/>
</dbReference>
<keyword evidence="2 8" id="KW-0479">Metal-binding</keyword>
<dbReference type="InterPro" id="IPR001424">
    <property type="entry name" value="SOD_Cu_Zn_dom"/>
</dbReference>
<sequence length="154" mass="15840">MRAVAILKGSEVSGVVWFEQKTENDPTTITYEISGNAPNALRGFHVHQLGDLTNGCVTAGPHFNPFAKTHGAPTAETRHVGDMGNVKTDANGVAKGSLTDSLIKLYGPTSVVGRSVVIHSGQDDLGKGGDEESLKTGNAGGRAACGVIGLAADK</sequence>
<dbReference type="RefSeq" id="XP_003958253.1">
    <property type="nucleotide sequence ID" value="XM_003958204.1"/>
</dbReference>
<dbReference type="OrthoDB" id="2015551at2759"/>
<dbReference type="GO" id="GO:0006878">
    <property type="term" value="P:intracellular copper ion homeostasis"/>
    <property type="evidence" value="ECO:0007669"/>
    <property type="project" value="EnsemblFungi"/>
</dbReference>
<dbReference type="eggNOG" id="KOG0441">
    <property type="taxonomic scope" value="Eukaryota"/>
</dbReference>
<keyword evidence="4" id="KW-0049">Antioxidant</keyword>
<feature type="domain" description="Superoxide dismutase copper/zinc binding" evidence="9">
    <location>
        <begin position="12"/>
        <end position="148"/>
    </location>
</feature>
<dbReference type="GO" id="GO:0006825">
    <property type="term" value="P:copper ion transport"/>
    <property type="evidence" value="ECO:0007669"/>
    <property type="project" value="EnsemblFungi"/>
</dbReference>
<dbReference type="GO" id="GO:1902693">
    <property type="term" value="C:superoxide dismutase complex"/>
    <property type="evidence" value="ECO:0007669"/>
    <property type="project" value="EnsemblFungi"/>
</dbReference>
<dbReference type="GO" id="GO:0005634">
    <property type="term" value="C:nucleus"/>
    <property type="evidence" value="ECO:0007669"/>
    <property type="project" value="EnsemblFungi"/>
</dbReference>
<dbReference type="STRING" id="1071382.H2AXL8"/>
<dbReference type="InParanoid" id="H2AXL8"/>
<dbReference type="PANTHER" id="PTHR10003">
    <property type="entry name" value="SUPEROXIDE DISMUTASE CU-ZN -RELATED"/>
    <property type="match status" value="1"/>
</dbReference>
<dbReference type="GO" id="GO:0005507">
    <property type="term" value="F:copper ion binding"/>
    <property type="evidence" value="ECO:0007669"/>
    <property type="project" value="InterPro"/>
</dbReference>
<dbReference type="GO" id="GO:1901856">
    <property type="term" value="P:negative regulation of cellular respiration"/>
    <property type="evidence" value="ECO:0007669"/>
    <property type="project" value="EnsemblFungi"/>
</dbReference>
<evidence type="ECO:0000256" key="7">
    <source>
        <dbReference type="ARBA" id="ARBA00023157"/>
    </source>
</evidence>
<dbReference type="AlphaFoldDB" id="H2AXL8"/>
<dbReference type="PROSITE" id="PS00087">
    <property type="entry name" value="SOD_CU_ZN_1"/>
    <property type="match status" value="1"/>
</dbReference>
<evidence type="ECO:0000256" key="4">
    <source>
        <dbReference type="ARBA" id="ARBA00022862"/>
    </source>
</evidence>
<reference evidence="10 11" key="1">
    <citation type="journal article" date="2011" name="Proc. Natl. Acad. Sci. U.S.A.">
        <title>Evolutionary erosion of yeast sex chromosomes by mating-type switching accidents.</title>
        <authorList>
            <person name="Gordon J.L."/>
            <person name="Armisen D."/>
            <person name="Proux-Wera E."/>
            <person name="Oheigeartaigh S.S."/>
            <person name="Byrne K.P."/>
            <person name="Wolfe K.H."/>
        </authorList>
    </citation>
    <scope>NUCLEOTIDE SEQUENCE [LARGE SCALE GENOMIC DNA]</scope>
    <source>
        <strain evidence="11">ATCC 22294 / BCRC 22015 / CBS 2517 / CECT 1963 / NBRC 1671 / NRRL Y-8276</strain>
    </source>
</reference>
<dbReference type="KEGG" id="kaf:KAFR_0G00850"/>
<evidence type="ECO:0000256" key="3">
    <source>
        <dbReference type="ARBA" id="ARBA00022833"/>
    </source>
</evidence>
<protein>
    <recommendedName>
        <fullName evidence="8">Superoxide dismutase [Cu-Zn]</fullName>
        <ecNumber evidence="8">1.15.1.1</ecNumber>
    </recommendedName>
</protein>
<keyword evidence="5 8" id="KW-0560">Oxidoreductase</keyword>
<dbReference type="FunCoup" id="H2AXL8">
    <property type="interactions" value="873"/>
</dbReference>
<dbReference type="GO" id="GO:0005829">
    <property type="term" value="C:cytosol"/>
    <property type="evidence" value="ECO:0007669"/>
    <property type="project" value="EnsemblFungi"/>
</dbReference>
<dbReference type="Pfam" id="PF00080">
    <property type="entry name" value="Sod_Cu"/>
    <property type="match status" value="1"/>
</dbReference>
<dbReference type="GO" id="GO:0045454">
    <property type="term" value="P:cell redox homeostasis"/>
    <property type="evidence" value="ECO:0007669"/>
    <property type="project" value="EnsemblFungi"/>
</dbReference>
<dbReference type="GO" id="GO:0045944">
    <property type="term" value="P:positive regulation of transcription by RNA polymerase II"/>
    <property type="evidence" value="ECO:0007669"/>
    <property type="project" value="EnsemblFungi"/>
</dbReference>
<dbReference type="EMBL" id="HE650827">
    <property type="protein sequence ID" value="CCF59118.1"/>
    <property type="molecule type" value="Genomic_DNA"/>
</dbReference>
<keyword evidence="11" id="KW-1185">Reference proteome</keyword>
<proteinExistence type="inferred from homology"/>
<dbReference type="GeneID" id="13884609"/>
<dbReference type="GO" id="GO:0050821">
    <property type="term" value="P:protein stabilization"/>
    <property type="evidence" value="ECO:0007669"/>
    <property type="project" value="EnsemblFungi"/>
</dbReference>
<keyword evidence="6 8" id="KW-0186">Copper</keyword>
<comment type="similarity">
    <text evidence="1 8">Belongs to the Cu-Zn superoxide dismutase family.</text>
</comment>
<dbReference type="EC" id="1.15.1.1" evidence="8"/>
<dbReference type="GO" id="GO:0031505">
    <property type="term" value="P:fungal-type cell wall organization"/>
    <property type="evidence" value="ECO:0007669"/>
    <property type="project" value="EnsemblFungi"/>
</dbReference>
<evidence type="ECO:0000313" key="10">
    <source>
        <dbReference type="EMBL" id="CCF59118.1"/>
    </source>
</evidence>
<dbReference type="GO" id="GO:0016670">
    <property type="term" value="F:oxidoreductase activity, acting on a sulfur group of donors, oxygen as acceptor"/>
    <property type="evidence" value="ECO:0007669"/>
    <property type="project" value="EnsemblFungi"/>
</dbReference>
<organism evidence="10 11">
    <name type="scientific">Kazachstania africana (strain ATCC 22294 / BCRC 22015 / CBS 2517 / CECT 1963 / NBRC 1671 / NRRL Y-8276)</name>
    <name type="common">Yeast</name>
    <name type="synonym">Kluyveromyces africanus</name>
    <dbReference type="NCBI Taxonomy" id="1071382"/>
    <lineage>
        <taxon>Eukaryota</taxon>
        <taxon>Fungi</taxon>
        <taxon>Dikarya</taxon>
        <taxon>Ascomycota</taxon>
        <taxon>Saccharomycotina</taxon>
        <taxon>Saccharomycetes</taxon>
        <taxon>Saccharomycetales</taxon>
        <taxon>Saccharomycetaceae</taxon>
        <taxon>Kazachstania</taxon>
    </lineage>
</organism>
<evidence type="ECO:0000256" key="2">
    <source>
        <dbReference type="ARBA" id="ARBA00022723"/>
    </source>
</evidence>
<dbReference type="Proteomes" id="UP000005220">
    <property type="component" value="Chromosome 7"/>
</dbReference>
<dbReference type="GO" id="GO:0004784">
    <property type="term" value="F:superoxide dismutase activity"/>
    <property type="evidence" value="ECO:0007669"/>
    <property type="project" value="UniProtKB-EC"/>
</dbReference>
<comment type="catalytic activity">
    <reaction evidence="8">
        <text>2 superoxide + 2 H(+) = H2O2 + O2</text>
        <dbReference type="Rhea" id="RHEA:20696"/>
        <dbReference type="ChEBI" id="CHEBI:15378"/>
        <dbReference type="ChEBI" id="CHEBI:15379"/>
        <dbReference type="ChEBI" id="CHEBI:16240"/>
        <dbReference type="ChEBI" id="CHEBI:18421"/>
        <dbReference type="EC" id="1.15.1.1"/>
    </reaction>
</comment>
<dbReference type="Gene3D" id="2.60.40.200">
    <property type="entry name" value="Superoxide dismutase, copper/zinc binding domain"/>
    <property type="match status" value="1"/>
</dbReference>
<dbReference type="GO" id="GO:0006882">
    <property type="term" value="P:intracellular zinc ion homeostasis"/>
    <property type="evidence" value="ECO:0007669"/>
    <property type="project" value="EnsemblFungi"/>
</dbReference>
<dbReference type="HOGENOM" id="CLU_056632_4_2_1"/>
<keyword evidence="7" id="KW-1015">Disulfide bond</keyword>
<dbReference type="GO" id="GO:0005758">
    <property type="term" value="C:mitochondrial intermembrane space"/>
    <property type="evidence" value="ECO:0007669"/>
    <property type="project" value="EnsemblFungi"/>
</dbReference>
<gene>
    <name evidence="10" type="primary">KAFR0G00850</name>
    <name evidence="10" type="ORF">KAFR_0G00850</name>
</gene>
<dbReference type="InterPro" id="IPR036423">
    <property type="entry name" value="SOD-like_Cu/Zn_dom_sf"/>
</dbReference>
<dbReference type="CDD" id="cd00305">
    <property type="entry name" value="Cu-Zn_Superoxide_Dismutase"/>
    <property type="match status" value="1"/>
</dbReference>
<evidence type="ECO:0000313" key="11">
    <source>
        <dbReference type="Proteomes" id="UP000005220"/>
    </source>
</evidence>
<evidence type="ECO:0000259" key="9">
    <source>
        <dbReference type="Pfam" id="PF00080"/>
    </source>
</evidence>
<dbReference type="PROSITE" id="PS00332">
    <property type="entry name" value="SOD_CU_ZN_2"/>
    <property type="match status" value="1"/>
</dbReference>
<keyword evidence="3 8" id="KW-0862">Zinc</keyword>
<evidence type="ECO:0000256" key="6">
    <source>
        <dbReference type="ARBA" id="ARBA00023008"/>
    </source>
</evidence>
<dbReference type="PRINTS" id="PR00068">
    <property type="entry name" value="CUZNDISMTASE"/>
</dbReference>
<comment type="cofactor">
    <cofactor evidence="8">
        <name>Cu cation</name>
        <dbReference type="ChEBI" id="CHEBI:23378"/>
    </cofactor>
    <text evidence="8">Binds 1 copper ion per subunit.</text>
</comment>
<name>H2AXL8_KAZAF</name>
<dbReference type="InterPro" id="IPR024134">
    <property type="entry name" value="SOD_Cu/Zn_/chaperone"/>
</dbReference>
<dbReference type="FunFam" id="2.60.40.200:FF:000001">
    <property type="entry name" value="Superoxide dismutase [Cu-Zn]"/>
    <property type="match status" value="1"/>
</dbReference>
<comment type="function">
    <text evidence="8">Destroys radicals which are normally produced within the cells and which are toxic to biological systems.</text>
</comment>
<dbReference type="InterPro" id="IPR018152">
    <property type="entry name" value="SOD_Cu/Zn_BS"/>
</dbReference>
<comment type="cofactor">
    <cofactor evidence="8">
        <name>Zn(2+)</name>
        <dbReference type="ChEBI" id="CHEBI:29105"/>
    </cofactor>
    <text evidence="8">Binds 1 zinc ion per subunit.</text>
</comment>
<accession>H2AXL8</accession>
<evidence type="ECO:0000256" key="8">
    <source>
        <dbReference type="RuleBase" id="RU000393"/>
    </source>
</evidence>
<evidence type="ECO:0000256" key="5">
    <source>
        <dbReference type="ARBA" id="ARBA00023002"/>
    </source>
</evidence>
<evidence type="ECO:0000256" key="1">
    <source>
        <dbReference type="ARBA" id="ARBA00010457"/>
    </source>
</evidence>